<dbReference type="Gene3D" id="2.60.120.430">
    <property type="entry name" value="Galactose-binding lectin"/>
    <property type="match status" value="1"/>
</dbReference>
<dbReference type="RefSeq" id="WP_207857022.1">
    <property type="nucleotide sequence ID" value="NZ_JAFREP010000003.1"/>
</dbReference>
<dbReference type="SUPFAM" id="SSF49785">
    <property type="entry name" value="Galactose-binding domain-like"/>
    <property type="match status" value="1"/>
</dbReference>
<reference evidence="1" key="1">
    <citation type="submission" date="2021-03" db="EMBL/GenBank/DDBJ databases">
        <authorList>
            <person name="Wang G."/>
        </authorList>
    </citation>
    <scope>NUCLEOTIDE SEQUENCE</scope>
    <source>
        <strain evidence="1">KCTC 12899</strain>
    </source>
</reference>
<dbReference type="AlphaFoldDB" id="A0A8J7Q403"/>
<dbReference type="EMBL" id="JAFREP010000003">
    <property type="protein sequence ID" value="MBO1317652.1"/>
    <property type="molecule type" value="Genomic_DNA"/>
</dbReference>
<accession>A0A8J7Q403</accession>
<proteinExistence type="predicted"/>
<dbReference type="Proteomes" id="UP000664417">
    <property type="component" value="Unassembled WGS sequence"/>
</dbReference>
<organism evidence="1 2">
    <name type="scientific">Acanthopleuribacter pedis</name>
    <dbReference type="NCBI Taxonomy" id="442870"/>
    <lineage>
        <taxon>Bacteria</taxon>
        <taxon>Pseudomonadati</taxon>
        <taxon>Acidobacteriota</taxon>
        <taxon>Holophagae</taxon>
        <taxon>Acanthopleuribacterales</taxon>
        <taxon>Acanthopleuribacteraceae</taxon>
        <taxon>Acanthopleuribacter</taxon>
    </lineage>
</organism>
<protein>
    <submittedName>
        <fullName evidence="1">Uncharacterized protein</fullName>
    </submittedName>
</protein>
<evidence type="ECO:0000313" key="1">
    <source>
        <dbReference type="EMBL" id="MBO1317652.1"/>
    </source>
</evidence>
<name>A0A8J7Q403_9BACT</name>
<gene>
    <name evidence="1" type="ORF">J3U88_04200</name>
</gene>
<comment type="caution">
    <text evidence="1">The sequence shown here is derived from an EMBL/GenBank/DDBJ whole genome shotgun (WGS) entry which is preliminary data.</text>
</comment>
<dbReference type="InterPro" id="IPR008979">
    <property type="entry name" value="Galactose-bd-like_sf"/>
</dbReference>
<keyword evidence="2" id="KW-1185">Reference proteome</keyword>
<evidence type="ECO:0000313" key="2">
    <source>
        <dbReference type="Proteomes" id="UP000664417"/>
    </source>
</evidence>
<sequence>MTALRFWPRRLPMVCVTLLLVVGLQSGRPGDDFFRADGAPLSAAVSPGPVFVVQPPAPEDGTRDIPRVSRAVQARVAAPETADSEKPAYLVRLEEWNRQPTLKDDFRDSDLQGEMGYWFAEMGAADLKGSVNLEVAGRQTNPHLRFDFEVGGGGWQFAHAKLAFWRHASLEGGLLRFRIRADRPMSIAVCLIEARSSRDSGWERRLEVDTEWREISLPLDEHHFRWSKDGLPPRELAHSLAALQGFKWRCSEAQRKGTLYLDDIALQQRRATPAQEPVK</sequence>